<dbReference type="OrthoDB" id="9808623at2"/>
<dbReference type="PANTHER" id="PTHR38588">
    <property type="entry name" value="BLL0334 PROTEIN"/>
    <property type="match status" value="1"/>
</dbReference>
<keyword evidence="2" id="KW-1133">Transmembrane helix</keyword>
<dbReference type="EMBL" id="SMKY01000084">
    <property type="protein sequence ID" value="TDD80959.1"/>
    <property type="molecule type" value="Genomic_DNA"/>
</dbReference>
<keyword evidence="4" id="KW-1185">Reference proteome</keyword>
<keyword evidence="2" id="KW-0812">Transmembrane</keyword>
<proteinExistence type="predicted"/>
<dbReference type="SUPFAM" id="SSF55961">
    <property type="entry name" value="Bet v1-like"/>
    <property type="match status" value="1"/>
</dbReference>
<protein>
    <recommendedName>
        <fullName evidence="5">Carbon monoxide dehydrogenase</fullName>
    </recommendedName>
</protein>
<dbReference type="InterPro" id="IPR010419">
    <property type="entry name" value="CO_DH_gsu"/>
</dbReference>
<dbReference type="Pfam" id="PF06240">
    <property type="entry name" value="COXG"/>
    <property type="match status" value="1"/>
</dbReference>
<feature type="compositionally biased region" description="Low complexity" evidence="1">
    <location>
        <begin position="150"/>
        <end position="173"/>
    </location>
</feature>
<dbReference type="Gene3D" id="3.30.530.20">
    <property type="match status" value="1"/>
</dbReference>
<sequence>MIMELDHDFTVPVPVDQAWAVLLDVERVASCMPGATLDGVEGEEYSGRMKVKVGAMTITYRGTARIVSADESARVVTMDASGKEARGSGTAAATVQAKLHEDGGTTRVTVHTKLNVTGRPAQFGRNILSEVGSKVIDRFAKALAAELESSGGPDAAAPAADAPAAAPESPAESAEPEVKAETGVASAKPEEAADEPGAVKAETSRPPLRVAKEPVAREDDAIDLLEVAGPSVAKRAVPALGGLVAMVLAIRFLVRRRKKR</sequence>
<evidence type="ECO:0000313" key="4">
    <source>
        <dbReference type="Proteomes" id="UP000295578"/>
    </source>
</evidence>
<dbReference type="PANTHER" id="PTHR38588:SF1">
    <property type="entry name" value="BLL0334 PROTEIN"/>
    <property type="match status" value="1"/>
</dbReference>
<evidence type="ECO:0000313" key="3">
    <source>
        <dbReference type="EMBL" id="TDD80959.1"/>
    </source>
</evidence>
<accession>A0A4R5B7P4</accession>
<keyword evidence="2" id="KW-0472">Membrane</keyword>
<feature type="region of interest" description="Disordered" evidence="1">
    <location>
        <begin position="150"/>
        <end position="214"/>
    </location>
</feature>
<dbReference type="InterPro" id="IPR023393">
    <property type="entry name" value="START-like_dom_sf"/>
</dbReference>
<dbReference type="CDD" id="cd07823">
    <property type="entry name" value="SRPBCC_5"/>
    <property type="match status" value="1"/>
</dbReference>
<organism evidence="3 4">
    <name type="scientific">Actinomadura darangshiensis</name>
    <dbReference type="NCBI Taxonomy" id="705336"/>
    <lineage>
        <taxon>Bacteria</taxon>
        <taxon>Bacillati</taxon>
        <taxon>Actinomycetota</taxon>
        <taxon>Actinomycetes</taxon>
        <taxon>Streptosporangiales</taxon>
        <taxon>Thermomonosporaceae</taxon>
        <taxon>Actinomadura</taxon>
    </lineage>
</organism>
<dbReference type="AlphaFoldDB" id="A0A4R5B7P4"/>
<evidence type="ECO:0000256" key="2">
    <source>
        <dbReference type="SAM" id="Phobius"/>
    </source>
</evidence>
<comment type="caution">
    <text evidence="3">The sequence shown here is derived from an EMBL/GenBank/DDBJ whole genome shotgun (WGS) entry which is preliminary data.</text>
</comment>
<reference evidence="3 4" key="1">
    <citation type="submission" date="2019-03" db="EMBL/GenBank/DDBJ databases">
        <title>Draft genome sequences of novel Actinobacteria.</title>
        <authorList>
            <person name="Sahin N."/>
            <person name="Ay H."/>
            <person name="Saygin H."/>
        </authorList>
    </citation>
    <scope>NUCLEOTIDE SEQUENCE [LARGE SCALE GENOMIC DNA]</scope>
    <source>
        <strain evidence="3 4">DSM 45941</strain>
    </source>
</reference>
<dbReference type="Proteomes" id="UP000295578">
    <property type="component" value="Unassembled WGS sequence"/>
</dbReference>
<evidence type="ECO:0000256" key="1">
    <source>
        <dbReference type="SAM" id="MobiDB-lite"/>
    </source>
</evidence>
<name>A0A4R5B7P4_9ACTN</name>
<feature type="transmembrane region" description="Helical" evidence="2">
    <location>
        <begin position="236"/>
        <end position="254"/>
    </location>
</feature>
<gene>
    <name evidence="3" type="ORF">E1293_19630</name>
</gene>
<evidence type="ECO:0008006" key="5">
    <source>
        <dbReference type="Google" id="ProtNLM"/>
    </source>
</evidence>